<evidence type="ECO:0000313" key="2">
    <source>
        <dbReference type="Proteomes" id="UP001152872"/>
    </source>
</evidence>
<evidence type="ECO:0000313" key="1">
    <source>
        <dbReference type="EMBL" id="MDG3496200.1"/>
    </source>
</evidence>
<name>A0A9X4RJN6_9CYAN</name>
<accession>A0A9X4RJN6</accession>
<dbReference type="AlphaFoldDB" id="A0A9X4RJN6"/>
<protein>
    <submittedName>
        <fullName evidence="1">Glycosyltransferase family 2 protein</fullName>
    </submittedName>
</protein>
<organism evidence="1 2">
    <name type="scientific">Pseudanabaena catenata USMAC16</name>
    <dbReference type="NCBI Taxonomy" id="1855837"/>
    <lineage>
        <taxon>Bacteria</taxon>
        <taxon>Bacillati</taxon>
        <taxon>Cyanobacteriota</taxon>
        <taxon>Cyanophyceae</taxon>
        <taxon>Pseudanabaenales</taxon>
        <taxon>Pseudanabaenaceae</taxon>
        <taxon>Pseudanabaena</taxon>
    </lineage>
</organism>
<dbReference type="RefSeq" id="WP_009628364.1">
    <property type="nucleotide sequence ID" value="NZ_VBTY01000160.1"/>
</dbReference>
<dbReference type="Proteomes" id="UP001152872">
    <property type="component" value="Unassembled WGS sequence"/>
</dbReference>
<reference evidence="1" key="1">
    <citation type="submission" date="2019-05" db="EMBL/GenBank/DDBJ databases">
        <title>Whole genome sequencing of Pseudanabaena catenata USMAC16.</title>
        <authorList>
            <person name="Khan Z."/>
            <person name="Omar W.M."/>
            <person name="Convey P."/>
            <person name="Merican F."/>
            <person name="Najimudin N."/>
        </authorList>
    </citation>
    <scope>NUCLEOTIDE SEQUENCE</scope>
    <source>
        <strain evidence="1">USMAC16</strain>
    </source>
</reference>
<comment type="caution">
    <text evidence="1">The sequence shown here is derived from an EMBL/GenBank/DDBJ whole genome shotgun (WGS) entry which is preliminary data.</text>
</comment>
<dbReference type="InterPro" id="IPR029044">
    <property type="entry name" value="Nucleotide-diphossugar_trans"/>
</dbReference>
<keyword evidence="2" id="KW-1185">Reference proteome</keyword>
<dbReference type="Gene3D" id="3.90.550.10">
    <property type="entry name" value="Spore Coat Polysaccharide Biosynthesis Protein SpsA, Chain A"/>
    <property type="match status" value="1"/>
</dbReference>
<sequence>MPCSSAVVFFIFRRPDLTARVFDIIRQAQPTRLFIVADGFRNENEEILCQRTREITEKIDWNCEVSRNYSDINLGCRDRIYSGINWAFEYVDEAIILEDDCLPHLSFFQYCETLLKYYRDDQRVMTISGSNFQDGNKRTPYSYYFSKYPHSWGWATWRRAWKHCDLHLENWLEFTNSGLHKQVFSDEYEQQYWLRIFERMWSEQPKDIWDYMWIFSCWSQAGLTILPNVNLISNIGFGKDATHTYMESYLANMEIADIEIIRHPPFVVRHVEADCYTFDHVFGGKAIKEIARKQNSFIGKTKSKIRHLGSKFKSLFAIKKAI</sequence>
<dbReference type="SUPFAM" id="SSF53448">
    <property type="entry name" value="Nucleotide-diphospho-sugar transferases"/>
    <property type="match status" value="1"/>
</dbReference>
<proteinExistence type="predicted"/>
<dbReference type="EMBL" id="VBTY01000160">
    <property type="protein sequence ID" value="MDG3496200.1"/>
    <property type="molecule type" value="Genomic_DNA"/>
</dbReference>
<gene>
    <name evidence="1" type="ORF">FEV09_16765</name>
</gene>